<evidence type="ECO:0000256" key="3">
    <source>
        <dbReference type="ARBA" id="ARBA00023239"/>
    </source>
</evidence>
<comment type="similarity">
    <text evidence="2 4">Belongs to the pterin-4-alpha-carbinolamine dehydratase family.</text>
</comment>
<dbReference type="Proteomes" id="UP000298133">
    <property type="component" value="Unassembled WGS sequence"/>
</dbReference>
<dbReference type="AlphaFoldDB" id="A0A4Y8UGY2"/>
<reference evidence="5 6" key="1">
    <citation type="submission" date="2019-03" db="EMBL/GenBank/DDBJ databases">
        <title>Draft genome of Gammaproteobacteria bacterium LSUCC0057, a member of the SAR92 clade.</title>
        <authorList>
            <person name="Lanclos V.C."/>
            <person name="Doiron C."/>
            <person name="Henson M.W."/>
            <person name="Thrash J.C."/>
        </authorList>
    </citation>
    <scope>NUCLEOTIDE SEQUENCE [LARGE SCALE GENOMIC DNA]</scope>
    <source>
        <strain evidence="5 6">LSUCC0057</strain>
    </source>
</reference>
<proteinExistence type="inferred from homology"/>
<dbReference type="EC" id="4.2.1.96" evidence="4"/>
<dbReference type="Pfam" id="PF01329">
    <property type="entry name" value="Pterin_4a"/>
    <property type="match status" value="1"/>
</dbReference>
<dbReference type="InterPro" id="IPR001533">
    <property type="entry name" value="Pterin_deHydtase"/>
</dbReference>
<protein>
    <recommendedName>
        <fullName evidence="4">Putative pterin-4-alpha-carbinolamine dehydratase</fullName>
        <shortName evidence="4">PHS</shortName>
        <ecNumber evidence="4">4.2.1.96</ecNumber>
    </recommendedName>
    <alternativeName>
        <fullName evidence="4">4-alpha-hydroxy-tetrahydropterin dehydratase</fullName>
    </alternativeName>
    <alternativeName>
        <fullName evidence="4">Pterin carbinolamine dehydratase</fullName>
        <shortName evidence="4">PCD</shortName>
    </alternativeName>
</protein>
<name>A0A4Y8UGY2_9GAMM</name>
<dbReference type="SUPFAM" id="SSF55248">
    <property type="entry name" value="PCD-like"/>
    <property type="match status" value="1"/>
</dbReference>
<sequence>MSLALASAAQRARFLAAQPHWRYEQRLAALHSRLQFADFVEAMAFINQVATAAEQLGHHPEWRNIYNTVWLSLTTHDAGGVTELDFQLAEEIERCASHWQPIR</sequence>
<keyword evidence="3 4" id="KW-0456">Lyase</keyword>
<dbReference type="GO" id="GO:0006729">
    <property type="term" value="P:tetrahydrobiopterin biosynthetic process"/>
    <property type="evidence" value="ECO:0007669"/>
    <property type="project" value="InterPro"/>
</dbReference>
<dbReference type="HAMAP" id="MF_00434">
    <property type="entry name" value="Pterin_4_alpha"/>
    <property type="match status" value="1"/>
</dbReference>
<evidence type="ECO:0000313" key="6">
    <source>
        <dbReference type="Proteomes" id="UP000298133"/>
    </source>
</evidence>
<dbReference type="EMBL" id="SPIA01000002">
    <property type="protein sequence ID" value="TFH67940.1"/>
    <property type="molecule type" value="Genomic_DNA"/>
</dbReference>
<dbReference type="Gene3D" id="3.30.1360.20">
    <property type="entry name" value="Transcriptional coactivator/pterin dehydratase"/>
    <property type="match status" value="1"/>
</dbReference>
<dbReference type="PANTHER" id="PTHR12599">
    <property type="entry name" value="PTERIN-4-ALPHA-CARBINOLAMINE DEHYDRATASE"/>
    <property type="match status" value="1"/>
</dbReference>
<dbReference type="PANTHER" id="PTHR12599:SF0">
    <property type="entry name" value="PTERIN-4-ALPHA-CARBINOLAMINE DEHYDRATASE"/>
    <property type="match status" value="1"/>
</dbReference>
<accession>A0A4Y8UGY2</accession>
<evidence type="ECO:0000256" key="4">
    <source>
        <dbReference type="HAMAP-Rule" id="MF_00434"/>
    </source>
</evidence>
<evidence type="ECO:0000256" key="2">
    <source>
        <dbReference type="ARBA" id="ARBA00006472"/>
    </source>
</evidence>
<gene>
    <name evidence="5" type="ORF">E3W66_06750</name>
</gene>
<evidence type="ECO:0000313" key="5">
    <source>
        <dbReference type="EMBL" id="TFH67940.1"/>
    </source>
</evidence>
<dbReference type="GO" id="GO:0008124">
    <property type="term" value="F:4-alpha-hydroxytetrahydrobiopterin dehydratase activity"/>
    <property type="evidence" value="ECO:0007669"/>
    <property type="project" value="UniProtKB-UniRule"/>
</dbReference>
<comment type="catalytic activity">
    <reaction evidence="1 4">
        <text>(4aS,6R)-4a-hydroxy-L-erythro-5,6,7,8-tetrahydrobiopterin = (6R)-L-erythro-6,7-dihydrobiopterin + H2O</text>
        <dbReference type="Rhea" id="RHEA:11920"/>
        <dbReference type="ChEBI" id="CHEBI:15377"/>
        <dbReference type="ChEBI" id="CHEBI:15642"/>
        <dbReference type="ChEBI" id="CHEBI:43120"/>
        <dbReference type="EC" id="4.2.1.96"/>
    </reaction>
</comment>
<organism evidence="5 6">
    <name type="scientific">Gammaproteobacteria bacterium LSUCC0057</name>
    <dbReference type="NCBI Taxonomy" id="2559237"/>
    <lineage>
        <taxon>Bacteria</taxon>
        <taxon>Pseudomonadati</taxon>
        <taxon>Pseudomonadota</taxon>
        <taxon>Gammaproteobacteria</taxon>
        <taxon>Cellvibrionales</taxon>
        <taxon>Porticoccaceae</taxon>
        <taxon>SAR92 clade</taxon>
    </lineage>
</organism>
<dbReference type="NCBIfam" id="NF002017">
    <property type="entry name" value="PRK00823.1-2"/>
    <property type="match status" value="1"/>
</dbReference>
<keyword evidence="6" id="KW-1185">Reference proteome</keyword>
<evidence type="ECO:0000256" key="1">
    <source>
        <dbReference type="ARBA" id="ARBA00001554"/>
    </source>
</evidence>
<dbReference type="InterPro" id="IPR036428">
    <property type="entry name" value="PCD_sf"/>
</dbReference>
<comment type="caution">
    <text evidence="5">The sequence shown here is derived from an EMBL/GenBank/DDBJ whole genome shotgun (WGS) entry which is preliminary data.</text>
</comment>
<dbReference type="OrthoDB" id="5294615at2"/>